<protein>
    <recommendedName>
        <fullName evidence="2">LYR motif-containing protein 9</fullName>
    </recommendedName>
</protein>
<proteinExistence type="inferred from homology"/>
<evidence type="ECO:0000259" key="3">
    <source>
        <dbReference type="Pfam" id="PF05347"/>
    </source>
</evidence>
<dbReference type="PANTHER" id="PTHR47061">
    <property type="entry name" value="LYR MOTIF-CONTAINING PROTEIN 9"/>
    <property type="match status" value="1"/>
</dbReference>
<accession>A0AAN7P4J6</accession>
<evidence type="ECO:0000256" key="2">
    <source>
        <dbReference type="ARBA" id="ARBA00026234"/>
    </source>
</evidence>
<comment type="similarity">
    <text evidence="1">Belongs to the complex I LYR family. LYRM9 subfamily.</text>
</comment>
<dbReference type="PANTHER" id="PTHR47061:SF1">
    <property type="entry name" value="LYR MOTIF-CONTAINING PROTEIN 9"/>
    <property type="match status" value="1"/>
</dbReference>
<dbReference type="CDD" id="cd20269">
    <property type="entry name" value="Complex1_LYR_LYRM9"/>
    <property type="match status" value="1"/>
</dbReference>
<name>A0AAN7P4J6_9COLE</name>
<dbReference type="Pfam" id="PF05347">
    <property type="entry name" value="Complex1_LYR"/>
    <property type="match status" value="1"/>
</dbReference>
<evidence type="ECO:0000313" key="4">
    <source>
        <dbReference type="EMBL" id="KAK4875201.1"/>
    </source>
</evidence>
<dbReference type="Proteomes" id="UP001353858">
    <property type="component" value="Unassembled WGS sequence"/>
</dbReference>
<dbReference type="InterPro" id="IPR008011">
    <property type="entry name" value="Complex1_LYR_dom"/>
</dbReference>
<sequence length="92" mass="11028">MLSVRQTKAISSIIYYSTQTEKSSPRHLYKYLLRQFNKLPDNGPRKFYKNAVKQSFIQHLNENDSERIEQIIKRAYEDADWILNKYLKKSAQ</sequence>
<comment type="caution">
    <text evidence="4">The sequence shown here is derived from an EMBL/GenBank/DDBJ whole genome shotgun (WGS) entry which is preliminary data.</text>
</comment>
<gene>
    <name evidence="4" type="ORF">RN001_011623</name>
</gene>
<evidence type="ECO:0000313" key="5">
    <source>
        <dbReference type="Proteomes" id="UP001353858"/>
    </source>
</evidence>
<dbReference type="InterPro" id="IPR045291">
    <property type="entry name" value="Complex1_LYR_LYRM9"/>
</dbReference>
<dbReference type="EMBL" id="JARPUR010000005">
    <property type="protein sequence ID" value="KAK4875201.1"/>
    <property type="molecule type" value="Genomic_DNA"/>
</dbReference>
<reference evidence="5" key="1">
    <citation type="submission" date="2023-01" db="EMBL/GenBank/DDBJ databases">
        <title>Key to firefly adult light organ development and bioluminescence: homeobox transcription factors regulate luciferase expression and transportation to peroxisome.</title>
        <authorList>
            <person name="Fu X."/>
        </authorList>
    </citation>
    <scope>NUCLEOTIDE SEQUENCE [LARGE SCALE GENOMIC DNA]</scope>
</reference>
<dbReference type="InterPro" id="IPR052151">
    <property type="entry name" value="Complex_I_LYR"/>
</dbReference>
<feature type="domain" description="Complex 1 LYR protein" evidence="3">
    <location>
        <begin position="25"/>
        <end position="80"/>
    </location>
</feature>
<evidence type="ECO:0000256" key="1">
    <source>
        <dbReference type="ARBA" id="ARBA00025757"/>
    </source>
</evidence>
<organism evidence="4 5">
    <name type="scientific">Aquatica leii</name>
    <dbReference type="NCBI Taxonomy" id="1421715"/>
    <lineage>
        <taxon>Eukaryota</taxon>
        <taxon>Metazoa</taxon>
        <taxon>Ecdysozoa</taxon>
        <taxon>Arthropoda</taxon>
        <taxon>Hexapoda</taxon>
        <taxon>Insecta</taxon>
        <taxon>Pterygota</taxon>
        <taxon>Neoptera</taxon>
        <taxon>Endopterygota</taxon>
        <taxon>Coleoptera</taxon>
        <taxon>Polyphaga</taxon>
        <taxon>Elateriformia</taxon>
        <taxon>Elateroidea</taxon>
        <taxon>Lampyridae</taxon>
        <taxon>Luciolinae</taxon>
        <taxon>Aquatica</taxon>
    </lineage>
</organism>
<dbReference type="AlphaFoldDB" id="A0AAN7P4J6"/>
<keyword evidence="5" id="KW-1185">Reference proteome</keyword>